<dbReference type="InterPro" id="IPR036188">
    <property type="entry name" value="FAD/NAD-bd_sf"/>
</dbReference>
<keyword evidence="4" id="KW-0274">FAD</keyword>
<dbReference type="GO" id="GO:0004769">
    <property type="term" value="F:steroid Delta-isomerase activity"/>
    <property type="evidence" value="ECO:0007669"/>
    <property type="project" value="UniProtKB-EC"/>
</dbReference>
<sequence length="1055" mass="117818">MGNESYDVIVVGSGYGGSVAACRLSMAGASVCLIEKGKQWGAQDFPTNSFNILAASKVEFRKWGLGFGSDKALFQAGCFVKTESEVDYIIKSAQGNDEENKCSDKKQHRRWQVYFDSLEHVSADFIVLSAGVLGTTKILFQSERRGLNLSSRLGYGFSCNGNNVAYIAGSQAPLNAYGLDKRQFTKIPLQNRPGPTITSSYTSSLGFTVQTGVLPTSYPYMLFKGITTYGWPNSSWFLHGLIDKVKHLMGLKASQAMVLNVMGYDSCDGRITLDKEANKIRCTHAHDPLLPQKIKALQSITKRLGGMLFMSRYRSTSVHLLGGCNAASDPLNGVCSPKGMVFDVSGDQPAVHEGLYVCDASLIPCSVGINPVLTITTAAEYISKHLVQDVLNFRNRVQQNDVITTGSIELDSTMHSKTSMTNNKSFDVKELQSHCQNQTERDSKNVTFKENLKGLIGGMPCLAYLVVKMNLGHKIAISKNDINKGDEHPFLKGKVGGYVVFQAINNEPLYIIDGEVDMLAINDRTPYTQYMHYRLVLASVSGSRYLLEGKKVMNPYILAAYAWKESRTLHVSFKGLTKKDDKIPKGCQDHDQQDIDLKGELQPSAFELLKTLISMRGNQKRQFLCLLLQSLWRTYITQIPWEAEPRCRSFDMNNKTYPPSILHELKTGDGCLISCQQWRNQNTWKSGVQRYPVLLLNGHSAESFCLPTEPTDLVRTLVEQGYETWVLQSRVHPQHASNNFTIEDIGKFDIPAGDSIHAVITKIQELHGLNSKIHVIAHCVGGLSIHIALLGGHVSAAHIASLSCVNSSMFFKLTTSALVKMRLPLIPVSMAILGKNKTISMFEEPDDSFRHWLVKSATRLIPRHERCTLSECNLFSGIFGNTFWHENVSYSIHQWLNKQNVTKLPLSAFPHLQKICISGFIVDPKGRNKYLIHPERMAVPTLYVSGGRTLLVTPETTFLAHKYMKLHQPKFKHKRVVIDGFGHSDLLIGEDAHKKVFPHFLSHIRSVEEGVTMERKDSLLLWDGTHDGDERLGAVNYFLCLMMLLVLAILVFLMF</sequence>
<evidence type="ECO:0000256" key="2">
    <source>
        <dbReference type="ARBA" id="ARBA00022548"/>
    </source>
</evidence>
<keyword evidence="15" id="KW-0472">Membrane</keyword>
<evidence type="ECO:0000256" key="9">
    <source>
        <dbReference type="ARBA" id="ARBA00023235"/>
    </source>
</evidence>
<keyword evidence="8" id="KW-0753">Steroid metabolism</keyword>
<dbReference type="OrthoDB" id="9974421at2759"/>
<evidence type="ECO:0000256" key="6">
    <source>
        <dbReference type="ARBA" id="ARBA00023098"/>
    </source>
</evidence>
<evidence type="ECO:0000256" key="10">
    <source>
        <dbReference type="ARBA" id="ARBA00038856"/>
    </source>
</evidence>
<name>A0A9D5CG94_9LILI</name>
<keyword evidence="18" id="KW-1185">Reference proteome</keyword>
<dbReference type="EMBL" id="JAGGNH010000005">
    <property type="protein sequence ID" value="KAJ0972726.1"/>
    <property type="molecule type" value="Genomic_DNA"/>
</dbReference>
<dbReference type="Proteomes" id="UP001085076">
    <property type="component" value="Miscellaneous, Linkage group lg05"/>
</dbReference>
<evidence type="ECO:0000256" key="1">
    <source>
        <dbReference type="ARBA" id="ARBA00001974"/>
    </source>
</evidence>
<comment type="caution">
    <text evidence="17">The sequence shown here is derived from an EMBL/GenBank/DDBJ whole genome shotgun (WGS) entry which is preliminary data.</text>
</comment>
<evidence type="ECO:0000256" key="8">
    <source>
        <dbReference type="ARBA" id="ARBA00023221"/>
    </source>
</evidence>
<dbReference type="SUPFAM" id="SSF51905">
    <property type="entry name" value="FAD/NAD(P)-binding domain"/>
    <property type="match status" value="1"/>
</dbReference>
<keyword evidence="3" id="KW-0285">Flavoprotein</keyword>
<evidence type="ECO:0000259" key="16">
    <source>
        <dbReference type="Pfam" id="PF05199"/>
    </source>
</evidence>
<accession>A0A9D5CG94</accession>
<dbReference type="Pfam" id="PF13450">
    <property type="entry name" value="NAD_binding_8"/>
    <property type="match status" value="1"/>
</dbReference>
<dbReference type="AlphaFoldDB" id="A0A9D5CG94"/>
<dbReference type="InterPro" id="IPR029058">
    <property type="entry name" value="AB_hydrolase_fold"/>
</dbReference>
<keyword evidence="2" id="KW-0153">Cholesterol metabolism</keyword>
<evidence type="ECO:0000256" key="7">
    <source>
        <dbReference type="ARBA" id="ARBA00023166"/>
    </source>
</evidence>
<keyword evidence="15" id="KW-1133">Transmembrane helix</keyword>
<evidence type="ECO:0000313" key="17">
    <source>
        <dbReference type="EMBL" id="KAJ0972726.1"/>
    </source>
</evidence>
<dbReference type="InterPro" id="IPR052542">
    <property type="entry name" value="Cholesterol_Oxidase"/>
</dbReference>
<dbReference type="Gene3D" id="3.50.50.60">
    <property type="entry name" value="FAD/NAD(P)-binding domain"/>
    <property type="match status" value="3"/>
</dbReference>
<keyword evidence="7" id="KW-1207">Sterol metabolism</keyword>
<keyword evidence="9" id="KW-0413">Isomerase</keyword>
<evidence type="ECO:0000256" key="13">
    <source>
        <dbReference type="ARBA" id="ARBA00049744"/>
    </source>
</evidence>
<dbReference type="InterPro" id="IPR007867">
    <property type="entry name" value="GMC_OxRtase_C"/>
</dbReference>
<organism evidence="17 18">
    <name type="scientific">Dioscorea zingiberensis</name>
    <dbReference type="NCBI Taxonomy" id="325984"/>
    <lineage>
        <taxon>Eukaryota</taxon>
        <taxon>Viridiplantae</taxon>
        <taxon>Streptophyta</taxon>
        <taxon>Embryophyta</taxon>
        <taxon>Tracheophyta</taxon>
        <taxon>Spermatophyta</taxon>
        <taxon>Magnoliopsida</taxon>
        <taxon>Liliopsida</taxon>
        <taxon>Dioscoreales</taxon>
        <taxon>Dioscoreaceae</taxon>
        <taxon>Dioscorea</taxon>
    </lineage>
</organism>
<dbReference type="GO" id="GO:0008203">
    <property type="term" value="P:cholesterol metabolic process"/>
    <property type="evidence" value="ECO:0007669"/>
    <property type="project" value="UniProtKB-KW"/>
</dbReference>
<evidence type="ECO:0000256" key="15">
    <source>
        <dbReference type="SAM" id="Phobius"/>
    </source>
</evidence>
<evidence type="ECO:0000256" key="5">
    <source>
        <dbReference type="ARBA" id="ARBA00023002"/>
    </source>
</evidence>
<evidence type="ECO:0000256" key="11">
    <source>
        <dbReference type="ARBA" id="ARBA00049645"/>
    </source>
</evidence>
<comment type="pathway">
    <text evidence="11">Steroid metabolism; cholesterol degradation.</text>
</comment>
<keyword evidence="6" id="KW-0443">Lipid metabolism</keyword>
<dbReference type="GO" id="GO:0016995">
    <property type="term" value="F:cholesterol oxidase activity"/>
    <property type="evidence" value="ECO:0007669"/>
    <property type="project" value="UniProtKB-EC"/>
</dbReference>
<protein>
    <recommendedName>
        <fullName evidence="13">Cholesterol oxidase</fullName>
        <ecNumber evidence="12">1.1.3.6</ecNumber>
        <ecNumber evidence="10">5.3.3.1</ecNumber>
    </recommendedName>
    <alternativeName>
        <fullName evidence="14">Cholesterol isomerase</fullName>
    </alternativeName>
</protein>
<dbReference type="SUPFAM" id="SSF53474">
    <property type="entry name" value="alpha/beta-Hydrolases"/>
    <property type="match status" value="1"/>
</dbReference>
<evidence type="ECO:0000256" key="12">
    <source>
        <dbReference type="ARBA" id="ARBA00049723"/>
    </source>
</evidence>
<feature type="transmembrane region" description="Helical" evidence="15">
    <location>
        <begin position="1034"/>
        <end position="1054"/>
    </location>
</feature>
<evidence type="ECO:0000313" key="18">
    <source>
        <dbReference type="Proteomes" id="UP001085076"/>
    </source>
</evidence>
<feature type="domain" description="Glucose-methanol-choline oxidoreductase C-terminal" evidence="16">
    <location>
        <begin position="308"/>
        <end position="379"/>
    </location>
</feature>
<dbReference type="Gene3D" id="3.40.50.1820">
    <property type="entry name" value="alpha/beta hydrolase"/>
    <property type="match status" value="1"/>
</dbReference>
<dbReference type="EC" id="1.1.3.6" evidence="12"/>
<proteinExistence type="predicted"/>
<reference evidence="17" key="2">
    <citation type="journal article" date="2022" name="Hortic Res">
        <title>The genome of Dioscorea zingiberensis sheds light on the biosynthesis, origin and evolution of the medicinally important diosgenin saponins.</title>
        <authorList>
            <person name="Li Y."/>
            <person name="Tan C."/>
            <person name="Li Z."/>
            <person name="Guo J."/>
            <person name="Li S."/>
            <person name="Chen X."/>
            <person name="Wang C."/>
            <person name="Dai X."/>
            <person name="Yang H."/>
            <person name="Song W."/>
            <person name="Hou L."/>
            <person name="Xu J."/>
            <person name="Tong Z."/>
            <person name="Xu A."/>
            <person name="Yuan X."/>
            <person name="Wang W."/>
            <person name="Yang Q."/>
            <person name="Chen L."/>
            <person name="Sun Z."/>
            <person name="Wang K."/>
            <person name="Pan B."/>
            <person name="Chen J."/>
            <person name="Bao Y."/>
            <person name="Liu F."/>
            <person name="Qi X."/>
            <person name="Gang D.R."/>
            <person name="Wen J."/>
            <person name="Li J."/>
        </authorList>
    </citation>
    <scope>NUCLEOTIDE SEQUENCE</scope>
    <source>
        <strain evidence="17">Dzin_1.0</strain>
    </source>
</reference>
<reference evidence="17" key="1">
    <citation type="submission" date="2021-03" db="EMBL/GenBank/DDBJ databases">
        <authorList>
            <person name="Li Z."/>
            <person name="Yang C."/>
        </authorList>
    </citation>
    <scope>NUCLEOTIDE SEQUENCE</scope>
    <source>
        <strain evidence="17">Dzin_1.0</strain>
        <tissue evidence="17">Leaf</tissue>
    </source>
</reference>
<dbReference type="PANTHER" id="PTHR47470">
    <property type="entry name" value="CHOLESTEROL OXIDASE"/>
    <property type="match status" value="1"/>
</dbReference>
<dbReference type="PANTHER" id="PTHR47470:SF1">
    <property type="entry name" value="FAD-DEPENDENT OXIDOREDUCTASE 2 FAD BINDING DOMAIN-CONTAINING PROTEIN"/>
    <property type="match status" value="1"/>
</dbReference>
<comment type="cofactor">
    <cofactor evidence="1">
        <name>FAD</name>
        <dbReference type="ChEBI" id="CHEBI:57692"/>
    </cofactor>
</comment>
<keyword evidence="5" id="KW-0560">Oxidoreductase</keyword>
<keyword evidence="15" id="KW-0812">Transmembrane</keyword>
<gene>
    <name evidence="17" type="ORF">J5N97_020685</name>
</gene>
<dbReference type="Pfam" id="PF05199">
    <property type="entry name" value="GMC_oxred_C"/>
    <property type="match status" value="1"/>
</dbReference>
<dbReference type="EC" id="5.3.3.1" evidence="10"/>
<evidence type="ECO:0000256" key="14">
    <source>
        <dbReference type="ARBA" id="ARBA00049778"/>
    </source>
</evidence>
<evidence type="ECO:0000256" key="3">
    <source>
        <dbReference type="ARBA" id="ARBA00022630"/>
    </source>
</evidence>
<evidence type="ECO:0000256" key="4">
    <source>
        <dbReference type="ARBA" id="ARBA00022827"/>
    </source>
</evidence>